<feature type="transmembrane region" description="Helical" evidence="1">
    <location>
        <begin position="390"/>
        <end position="409"/>
    </location>
</feature>
<feature type="transmembrane region" description="Helical" evidence="1">
    <location>
        <begin position="365"/>
        <end position="384"/>
    </location>
</feature>
<name>A0ABR8TYM0_9CELL</name>
<keyword evidence="3" id="KW-1185">Reference proteome</keyword>
<accession>A0ABR8TYM0</accession>
<dbReference type="RefSeq" id="WP_191803058.1">
    <property type="nucleotide sequence ID" value="NZ_JACSQF010000008.1"/>
</dbReference>
<keyword evidence="1" id="KW-0472">Membrane</keyword>
<gene>
    <name evidence="2" type="ORF">H9641_09200</name>
</gene>
<evidence type="ECO:0000256" key="1">
    <source>
        <dbReference type="SAM" id="Phobius"/>
    </source>
</evidence>
<protein>
    <recommendedName>
        <fullName evidence="4">MacB-like periplasmic core domain-containing protein</fullName>
    </recommendedName>
</protein>
<proteinExistence type="predicted"/>
<sequence>MSEVLIDLRRNVVPISVKVVVLALFFLIVATVASFATSVSSAISSAFSEETEVDLFGVVDTLTDPDAFYAFRQSTRSIQQLGAFYDGLNTSDDLTLLSAFDQQIPVQDFRGGDEFDPGYGNELSLTDEYVDATSGSVVEDVRAMQMNRQALEFYDIEVASGTSIDWGTVDYPGGKVPVLLGSAYEGVYQVGERLSGSLYLRPMEFEVVGILRQGSAMFYKGEMNTYLDSAMIVPYPESLTEIGSLDQEFLGILSFAMINADVASGGGTGFDGVADELRQISMRTGFEDYSLIGVPTYLIQFGLMRQLIVDNRGLLVVVLALLAGGVACAGTFVSLHLRARRRPAASVLWTLGWSFPRIVRLQRRLWMVEYVAVGALFALGLPLLPGVGPGAFLATLALMVVWFVVDGLVQHRLLVGAVFAVPGGRS</sequence>
<reference evidence="2 3" key="1">
    <citation type="submission" date="2020-08" db="EMBL/GenBank/DDBJ databases">
        <title>A Genomic Blueprint of the Chicken Gut Microbiome.</title>
        <authorList>
            <person name="Gilroy R."/>
            <person name="Ravi A."/>
            <person name="Getino M."/>
            <person name="Pursley I."/>
            <person name="Horton D.L."/>
            <person name="Alikhan N.-F."/>
            <person name="Baker D."/>
            <person name="Gharbi K."/>
            <person name="Hall N."/>
            <person name="Watson M."/>
            <person name="Adriaenssens E.M."/>
            <person name="Foster-Nyarko E."/>
            <person name="Jarju S."/>
            <person name="Secka A."/>
            <person name="Antonio M."/>
            <person name="Oren A."/>
            <person name="Chaudhuri R."/>
            <person name="La Ragione R.M."/>
            <person name="Hildebrand F."/>
            <person name="Pallen M.J."/>
        </authorList>
    </citation>
    <scope>NUCLEOTIDE SEQUENCE [LARGE SCALE GENOMIC DNA]</scope>
    <source>
        <strain evidence="2 3">Sa2CUA9</strain>
    </source>
</reference>
<feature type="transmembrane region" description="Helical" evidence="1">
    <location>
        <begin position="313"/>
        <end position="335"/>
    </location>
</feature>
<comment type="caution">
    <text evidence="2">The sequence shown here is derived from an EMBL/GenBank/DDBJ whole genome shotgun (WGS) entry which is preliminary data.</text>
</comment>
<evidence type="ECO:0000313" key="3">
    <source>
        <dbReference type="Proteomes" id="UP000655570"/>
    </source>
</evidence>
<keyword evidence="1" id="KW-1133">Transmembrane helix</keyword>
<organism evidence="2 3">
    <name type="scientific">Oerskovia merdavium</name>
    <dbReference type="NCBI Taxonomy" id="2762227"/>
    <lineage>
        <taxon>Bacteria</taxon>
        <taxon>Bacillati</taxon>
        <taxon>Actinomycetota</taxon>
        <taxon>Actinomycetes</taxon>
        <taxon>Micrococcales</taxon>
        <taxon>Cellulomonadaceae</taxon>
        <taxon>Oerskovia</taxon>
    </lineage>
</organism>
<dbReference type="EMBL" id="JACSQF010000008">
    <property type="protein sequence ID" value="MBD7980889.1"/>
    <property type="molecule type" value="Genomic_DNA"/>
</dbReference>
<evidence type="ECO:0000313" key="2">
    <source>
        <dbReference type="EMBL" id="MBD7980889.1"/>
    </source>
</evidence>
<dbReference type="Proteomes" id="UP000655570">
    <property type="component" value="Unassembled WGS sequence"/>
</dbReference>
<keyword evidence="1" id="KW-0812">Transmembrane</keyword>
<evidence type="ECO:0008006" key="4">
    <source>
        <dbReference type="Google" id="ProtNLM"/>
    </source>
</evidence>